<dbReference type="Proteomes" id="UP000467700">
    <property type="component" value="Unassembled WGS sequence"/>
</dbReference>
<evidence type="ECO:0000313" key="2">
    <source>
        <dbReference type="Proteomes" id="UP000467700"/>
    </source>
</evidence>
<keyword evidence="2" id="KW-1185">Reference proteome</keyword>
<accession>A0A8S0WBK6</accession>
<sequence>MAQFPVPQLYKSKTSRGKSVDFIVFGFPLCNNYLLDFADAHKLLVDEQDPWRRRLNVYVQLAWTVKKQFDAVCVDLSEKEDGSGDNASFCVAITSNRTQRHLSRMQTYPHFEKLTKFLCLSPEAAGWMFPDRADANELIKDGIKVI</sequence>
<organism evidence="1 2">
    <name type="scientific">Cyclocybe aegerita</name>
    <name type="common">Black poplar mushroom</name>
    <name type="synonym">Agrocybe aegerita</name>
    <dbReference type="NCBI Taxonomy" id="1973307"/>
    <lineage>
        <taxon>Eukaryota</taxon>
        <taxon>Fungi</taxon>
        <taxon>Dikarya</taxon>
        <taxon>Basidiomycota</taxon>
        <taxon>Agaricomycotina</taxon>
        <taxon>Agaricomycetes</taxon>
        <taxon>Agaricomycetidae</taxon>
        <taxon>Agaricales</taxon>
        <taxon>Agaricineae</taxon>
        <taxon>Bolbitiaceae</taxon>
        <taxon>Cyclocybe</taxon>
    </lineage>
</organism>
<protein>
    <submittedName>
        <fullName evidence="1">Uncharacterized protein</fullName>
    </submittedName>
</protein>
<dbReference type="EMBL" id="CACVBS010000001">
    <property type="protein sequence ID" value="CAA7257370.1"/>
    <property type="molecule type" value="Genomic_DNA"/>
</dbReference>
<comment type="caution">
    <text evidence="1">The sequence shown here is derived from an EMBL/GenBank/DDBJ whole genome shotgun (WGS) entry which is preliminary data.</text>
</comment>
<evidence type="ECO:0000313" key="1">
    <source>
        <dbReference type="EMBL" id="CAA7257370.1"/>
    </source>
</evidence>
<reference evidence="1 2" key="1">
    <citation type="submission" date="2020-01" db="EMBL/GenBank/DDBJ databases">
        <authorList>
            <person name="Gupta K D."/>
        </authorList>
    </citation>
    <scope>NUCLEOTIDE SEQUENCE [LARGE SCALE GENOMIC DNA]</scope>
</reference>
<gene>
    <name evidence="1" type="ORF">AAE3_LOCUS11</name>
</gene>
<name>A0A8S0WBK6_CYCAE</name>
<dbReference type="AlphaFoldDB" id="A0A8S0WBK6"/>
<proteinExistence type="predicted"/>